<proteinExistence type="predicted"/>
<accession>A0A6C0HKX0</accession>
<name>A0A6C0HKX0_9ZZZZ</name>
<organism evidence="1">
    <name type="scientific">viral metagenome</name>
    <dbReference type="NCBI Taxonomy" id="1070528"/>
    <lineage>
        <taxon>unclassified sequences</taxon>
        <taxon>metagenomes</taxon>
        <taxon>organismal metagenomes</taxon>
    </lineage>
</organism>
<evidence type="ECO:0000313" key="1">
    <source>
        <dbReference type="EMBL" id="QHT81272.1"/>
    </source>
</evidence>
<dbReference type="AlphaFoldDB" id="A0A6C0HKX0"/>
<dbReference type="EMBL" id="MN739980">
    <property type="protein sequence ID" value="QHT81272.1"/>
    <property type="molecule type" value="Genomic_DNA"/>
</dbReference>
<reference evidence="1" key="1">
    <citation type="journal article" date="2020" name="Nature">
        <title>Giant virus diversity and host interactions through global metagenomics.</title>
        <authorList>
            <person name="Schulz F."/>
            <person name="Roux S."/>
            <person name="Paez-Espino D."/>
            <person name="Jungbluth S."/>
            <person name="Walsh D.A."/>
            <person name="Denef V.J."/>
            <person name="McMahon K.D."/>
            <person name="Konstantinidis K.T."/>
            <person name="Eloe-Fadrosh E.A."/>
            <person name="Kyrpides N.C."/>
            <person name="Woyke T."/>
        </authorList>
    </citation>
    <scope>NUCLEOTIDE SEQUENCE</scope>
    <source>
        <strain evidence="1">GVMAG-M-3300023184-13</strain>
    </source>
</reference>
<protein>
    <submittedName>
        <fullName evidence="1">Uncharacterized protein</fullName>
    </submittedName>
</protein>
<sequence length="80" mass="9562">MSFGLFLFFVKYAFTILAKHFIKLTAIFMDIYELVRMFRKTDNSNNIIVYAGNAHINNYHKFLQKIQKVIMIILYLIHNV</sequence>